<evidence type="ECO:0000256" key="3">
    <source>
        <dbReference type="RuleBase" id="RU000363"/>
    </source>
</evidence>
<dbReference type="InterPro" id="IPR020904">
    <property type="entry name" value="Sc_DH/Rdtase_CS"/>
</dbReference>
<dbReference type="InterPro" id="IPR036291">
    <property type="entry name" value="NAD(P)-bd_dom_sf"/>
</dbReference>
<dbReference type="Pfam" id="PF00106">
    <property type="entry name" value="adh_short"/>
    <property type="match status" value="1"/>
</dbReference>
<keyword evidence="5" id="KW-1185">Reference proteome</keyword>
<sequence>MGVAASMYNANWPPKANWSVDDMPDLSNKVIIVTGGNSGIGRETVKALLNKNAKVYIAAHSQVRSEQCIQDLKAETGHQAHFLELNLASLGSVKASAQQFQQLESKLDALINNAGVMIPGSTLFTKEGFDLQFGVNTIGHFYFTQLLLPQLGAAGSSRVVNVSSHGHVVGQIDYDTIKDGPARDKMAPLDLYNQSKFAMVAMNSEFARRHDDKGIVFISCHPGLIVTNLGRSMSPLVVRAAGLLSYDSAKGALTQLYGATAPEASTANGKYLIPWARVGNPHPATLDPEVGAQLWSYLEEQTKNV</sequence>
<dbReference type="GO" id="GO:0016491">
    <property type="term" value="F:oxidoreductase activity"/>
    <property type="evidence" value="ECO:0007669"/>
    <property type="project" value="UniProtKB-KW"/>
</dbReference>
<accession>A0A9P6CKY5</accession>
<keyword evidence="1" id="KW-0521">NADP</keyword>
<dbReference type="AlphaFoldDB" id="A0A9P6CKY5"/>
<keyword evidence="2" id="KW-0560">Oxidoreductase</keyword>
<dbReference type="PANTHER" id="PTHR43157">
    <property type="entry name" value="PHOSPHATIDYLINOSITOL-GLYCAN BIOSYNTHESIS CLASS F PROTEIN-RELATED"/>
    <property type="match status" value="1"/>
</dbReference>
<gene>
    <name evidence="4" type="ORF">BDZ94DRAFT_307851</name>
</gene>
<dbReference type="OrthoDB" id="191139at2759"/>
<dbReference type="InterPro" id="IPR002347">
    <property type="entry name" value="SDR_fam"/>
</dbReference>
<dbReference type="PROSITE" id="PS00061">
    <property type="entry name" value="ADH_SHORT"/>
    <property type="match status" value="1"/>
</dbReference>
<dbReference type="Proteomes" id="UP000807353">
    <property type="component" value="Unassembled WGS sequence"/>
</dbReference>
<dbReference type="EMBL" id="MU150245">
    <property type="protein sequence ID" value="KAF9465820.1"/>
    <property type="molecule type" value="Genomic_DNA"/>
</dbReference>
<evidence type="ECO:0000313" key="5">
    <source>
        <dbReference type="Proteomes" id="UP000807353"/>
    </source>
</evidence>
<dbReference type="SUPFAM" id="SSF51735">
    <property type="entry name" value="NAD(P)-binding Rossmann-fold domains"/>
    <property type="match status" value="1"/>
</dbReference>
<evidence type="ECO:0000256" key="1">
    <source>
        <dbReference type="ARBA" id="ARBA00022857"/>
    </source>
</evidence>
<dbReference type="PRINTS" id="PR00080">
    <property type="entry name" value="SDRFAMILY"/>
</dbReference>
<organism evidence="4 5">
    <name type="scientific">Collybia nuda</name>
    <dbReference type="NCBI Taxonomy" id="64659"/>
    <lineage>
        <taxon>Eukaryota</taxon>
        <taxon>Fungi</taxon>
        <taxon>Dikarya</taxon>
        <taxon>Basidiomycota</taxon>
        <taxon>Agaricomycotina</taxon>
        <taxon>Agaricomycetes</taxon>
        <taxon>Agaricomycetidae</taxon>
        <taxon>Agaricales</taxon>
        <taxon>Tricholomatineae</taxon>
        <taxon>Clitocybaceae</taxon>
        <taxon>Collybia</taxon>
    </lineage>
</organism>
<proteinExistence type="inferred from homology"/>
<comment type="similarity">
    <text evidence="3">Belongs to the short-chain dehydrogenases/reductases (SDR) family.</text>
</comment>
<dbReference type="Gene3D" id="3.40.50.720">
    <property type="entry name" value="NAD(P)-binding Rossmann-like Domain"/>
    <property type="match status" value="1"/>
</dbReference>
<dbReference type="PRINTS" id="PR00081">
    <property type="entry name" value="GDHRDH"/>
</dbReference>
<name>A0A9P6CKY5_9AGAR</name>
<comment type="caution">
    <text evidence="4">The sequence shown here is derived from an EMBL/GenBank/DDBJ whole genome shotgun (WGS) entry which is preliminary data.</text>
</comment>
<evidence type="ECO:0000256" key="2">
    <source>
        <dbReference type="ARBA" id="ARBA00023002"/>
    </source>
</evidence>
<dbReference type="PANTHER" id="PTHR43157:SF31">
    <property type="entry name" value="PHOSPHATIDYLINOSITOL-GLYCAN BIOSYNTHESIS CLASS F PROTEIN"/>
    <property type="match status" value="1"/>
</dbReference>
<evidence type="ECO:0000313" key="4">
    <source>
        <dbReference type="EMBL" id="KAF9465820.1"/>
    </source>
</evidence>
<reference evidence="4" key="1">
    <citation type="submission" date="2020-11" db="EMBL/GenBank/DDBJ databases">
        <authorList>
            <consortium name="DOE Joint Genome Institute"/>
            <person name="Ahrendt S."/>
            <person name="Riley R."/>
            <person name="Andreopoulos W."/>
            <person name="Labutti K."/>
            <person name="Pangilinan J."/>
            <person name="Ruiz-Duenas F.J."/>
            <person name="Barrasa J.M."/>
            <person name="Sanchez-Garcia M."/>
            <person name="Camarero S."/>
            <person name="Miyauchi S."/>
            <person name="Serrano A."/>
            <person name="Linde D."/>
            <person name="Babiker R."/>
            <person name="Drula E."/>
            <person name="Ayuso-Fernandez I."/>
            <person name="Pacheco R."/>
            <person name="Padilla G."/>
            <person name="Ferreira P."/>
            <person name="Barriuso J."/>
            <person name="Kellner H."/>
            <person name="Castanera R."/>
            <person name="Alfaro M."/>
            <person name="Ramirez L."/>
            <person name="Pisabarro A.G."/>
            <person name="Kuo A."/>
            <person name="Tritt A."/>
            <person name="Lipzen A."/>
            <person name="He G."/>
            <person name="Yan M."/>
            <person name="Ng V."/>
            <person name="Cullen D."/>
            <person name="Martin F."/>
            <person name="Rosso M.-N."/>
            <person name="Henrissat B."/>
            <person name="Hibbett D."/>
            <person name="Martinez A.T."/>
            <person name="Grigoriev I.V."/>
        </authorList>
    </citation>
    <scope>NUCLEOTIDE SEQUENCE</scope>
    <source>
        <strain evidence="4">CBS 247.69</strain>
    </source>
</reference>
<protein>
    <submittedName>
        <fullName evidence="4">NAD(P)-binding protein</fullName>
    </submittedName>
</protein>